<dbReference type="InterPro" id="IPR035093">
    <property type="entry name" value="RelE/ParE_toxin_dom_sf"/>
</dbReference>
<dbReference type="Gene3D" id="3.30.2310.20">
    <property type="entry name" value="RelE-like"/>
    <property type="match status" value="1"/>
</dbReference>
<gene>
    <name evidence="1" type="ORF">IAP99_06075</name>
</gene>
<dbReference type="AlphaFoldDB" id="A0A7H0EQ61"/>
<evidence type="ECO:0000313" key="2">
    <source>
        <dbReference type="Proteomes" id="UP000516181"/>
    </source>
</evidence>
<proteinExistence type="predicted"/>
<sequence>MEVTIERRVKLAASTLNKKTREALFKSIDFFKSIKSSELLTDSRIRCLSIGYESKIYMYKPGRDLRIIFTINEERIEIIDIALYGQVDE</sequence>
<dbReference type="EMBL" id="CP060807">
    <property type="protein sequence ID" value="QNP25927.1"/>
    <property type="molecule type" value="Genomic_DNA"/>
</dbReference>
<protein>
    <recommendedName>
        <fullName evidence="3">Type II toxin-antitoxin system RelE/ParE family toxin</fullName>
    </recommendedName>
</protein>
<evidence type="ECO:0000313" key="1">
    <source>
        <dbReference type="EMBL" id="QNP25927.1"/>
    </source>
</evidence>
<organism evidence="1 2">
    <name type="scientific">Klebsiella variicola</name>
    <dbReference type="NCBI Taxonomy" id="244366"/>
    <lineage>
        <taxon>Bacteria</taxon>
        <taxon>Pseudomonadati</taxon>
        <taxon>Pseudomonadota</taxon>
        <taxon>Gammaproteobacteria</taxon>
        <taxon>Enterobacterales</taxon>
        <taxon>Enterobacteriaceae</taxon>
        <taxon>Klebsiella/Raoultella group</taxon>
        <taxon>Klebsiella</taxon>
        <taxon>Klebsiella pneumoniae complex</taxon>
    </lineage>
</organism>
<dbReference type="Proteomes" id="UP000516181">
    <property type="component" value="Chromosome"/>
</dbReference>
<accession>A0A7H0EQ61</accession>
<reference evidence="1 2" key="1">
    <citation type="submission" date="2020-08" db="EMBL/GenBank/DDBJ databases">
        <title>Complete genome sequence of Klebsiella pneumoniae KP2757.</title>
        <authorList>
            <person name="Zhang X."/>
        </authorList>
    </citation>
    <scope>NUCLEOTIDE SEQUENCE [LARGE SCALE GENOMIC DNA]</scope>
    <source>
        <strain evidence="1 2">KP2757</strain>
    </source>
</reference>
<name>A0A7H0EQ61_KLEVA</name>
<evidence type="ECO:0008006" key="3">
    <source>
        <dbReference type="Google" id="ProtNLM"/>
    </source>
</evidence>
<dbReference type="RefSeq" id="WP_187726338.1">
    <property type="nucleotide sequence ID" value="NZ_CP060807.1"/>
</dbReference>